<keyword evidence="3" id="KW-1185">Reference proteome</keyword>
<dbReference type="Pfam" id="PF00293">
    <property type="entry name" value="NUDIX"/>
    <property type="match status" value="1"/>
</dbReference>
<dbReference type="Gene3D" id="3.90.79.10">
    <property type="entry name" value="Nucleoside Triphosphate Pyrophosphohydrolase"/>
    <property type="match status" value="1"/>
</dbReference>
<organism evidence="2 3">
    <name type="scientific">Conexibacter stalactiti</name>
    <dbReference type="NCBI Taxonomy" id="1940611"/>
    <lineage>
        <taxon>Bacteria</taxon>
        <taxon>Bacillati</taxon>
        <taxon>Actinomycetota</taxon>
        <taxon>Thermoleophilia</taxon>
        <taxon>Solirubrobacterales</taxon>
        <taxon>Conexibacteraceae</taxon>
        <taxon>Conexibacter</taxon>
    </lineage>
</organism>
<accession>A0ABU4HMT2</accession>
<feature type="domain" description="Nudix hydrolase" evidence="1">
    <location>
        <begin position="86"/>
        <end position="215"/>
    </location>
</feature>
<comment type="caution">
    <text evidence="2">The sequence shown here is derived from an EMBL/GenBank/DDBJ whole genome shotgun (WGS) entry which is preliminary data.</text>
</comment>
<dbReference type="RefSeq" id="WP_318596840.1">
    <property type="nucleotide sequence ID" value="NZ_JAWSTH010000018.1"/>
</dbReference>
<proteinExistence type="predicted"/>
<protein>
    <submittedName>
        <fullName evidence="2">NUDIX hydrolase</fullName>
        <ecNumber evidence="2">3.6.-.-</ecNumber>
    </submittedName>
</protein>
<dbReference type="SUPFAM" id="SSF55811">
    <property type="entry name" value="Nudix"/>
    <property type="match status" value="1"/>
</dbReference>
<reference evidence="3" key="1">
    <citation type="submission" date="2023-07" db="EMBL/GenBank/DDBJ databases">
        <title>Conexibacter stalactiti sp. nov., isolated from stalactites in a lava cave and emended description of the genus Conexibacter.</title>
        <authorList>
            <person name="Lee S.D."/>
        </authorList>
    </citation>
    <scope>NUCLEOTIDE SEQUENCE [LARGE SCALE GENOMIC DNA]</scope>
    <source>
        <strain evidence="3">KCTC 39840</strain>
    </source>
</reference>
<evidence type="ECO:0000259" key="1">
    <source>
        <dbReference type="PROSITE" id="PS51462"/>
    </source>
</evidence>
<dbReference type="Proteomes" id="UP001284601">
    <property type="component" value="Unassembled WGS sequence"/>
</dbReference>
<evidence type="ECO:0000313" key="2">
    <source>
        <dbReference type="EMBL" id="MDW5594567.1"/>
    </source>
</evidence>
<dbReference type="EC" id="3.6.-.-" evidence="2"/>
<name>A0ABU4HMT2_9ACTN</name>
<dbReference type="InterPro" id="IPR000086">
    <property type="entry name" value="NUDIX_hydrolase_dom"/>
</dbReference>
<gene>
    <name evidence="2" type="ORF">R7226_09480</name>
</gene>
<dbReference type="GO" id="GO:0016787">
    <property type="term" value="F:hydrolase activity"/>
    <property type="evidence" value="ECO:0007669"/>
    <property type="project" value="UniProtKB-KW"/>
</dbReference>
<keyword evidence="2" id="KW-0378">Hydrolase</keyword>
<dbReference type="PROSITE" id="PS51462">
    <property type="entry name" value="NUDIX"/>
    <property type="match status" value="1"/>
</dbReference>
<dbReference type="CDD" id="cd02883">
    <property type="entry name" value="NUDIX_Hydrolase"/>
    <property type="match status" value="1"/>
</dbReference>
<reference evidence="2 3" key="2">
    <citation type="submission" date="2023-10" db="EMBL/GenBank/DDBJ databases">
        <authorList>
            <person name="Han X.F."/>
        </authorList>
    </citation>
    <scope>NUCLEOTIDE SEQUENCE [LARGE SCALE GENOMIC DNA]</scope>
    <source>
        <strain evidence="2 3">KCTC 39840</strain>
    </source>
</reference>
<evidence type="ECO:0000313" key="3">
    <source>
        <dbReference type="Proteomes" id="UP001284601"/>
    </source>
</evidence>
<dbReference type="EMBL" id="JAWSTH010000018">
    <property type="protein sequence ID" value="MDW5594567.1"/>
    <property type="molecule type" value="Genomic_DNA"/>
</dbReference>
<sequence>MAATHDMLARGPWTPDRVTCAWRDDAFVPAAADTAAADAALAALRERGSPSHDGLAARLSSFEQRDGGLHLELQPARWSLRLTGSTDVRSVSVLCVVRDADGRWLAGRRAAWLASWTGRWTLGAGGAVEIGECPVEAMTRELEEEWSVVPERLTVEALAATPNGLAFLVGLAWLPPGAEAVPDDEHDAHAWWPAAIEQWPAEADETVRRMATLLA</sequence>
<dbReference type="InterPro" id="IPR015797">
    <property type="entry name" value="NUDIX_hydrolase-like_dom_sf"/>
</dbReference>